<keyword evidence="3" id="KW-0732">Signal</keyword>
<comment type="subcellular location">
    <subcellularLocation>
        <location evidence="1">Membrane</location>
        <topology evidence="1">Single-pass type I membrane protein</topology>
    </subcellularLocation>
</comment>
<dbReference type="PANTHER" id="PTHR24051:SF11">
    <property type="entry name" value="PROTEIN TYROSINE PHOSPHATASE, RECEPTOR TYPE, M"/>
    <property type="match status" value="1"/>
</dbReference>
<dbReference type="PANTHER" id="PTHR24051">
    <property type="entry name" value="SUSHI DOMAIN-CONTAINING PROTEIN 1"/>
    <property type="match status" value="1"/>
</dbReference>
<evidence type="ECO:0000256" key="3">
    <source>
        <dbReference type="ARBA" id="ARBA00022729"/>
    </source>
</evidence>
<keyword evidence="2" id="KW-0812">Transmembrane</keyword>
<evidence type="ECO:0000256" key="1">
    <source>
        <dbReference type="ARBA" id="ARBA00004479"/>
    </source>
</evidence>
<protein>
    <recommendedName>
        <fullName evidence="9">Receptor-type tyrosine-protein phosphatase U-like Fn3 domain-containing protein</fullName>
    </recommendedName>
</protein>
<sequence>VYQVVVEEERPRRSQRAAEILRCYPIPVHFQNMSALNSPYYFTAEFPAARIQAPLPFTVGDNRTYDGYWNLPLLPHKSYSVYYQAVSTANG</sequence>
<gene>
    <name evidence="10" type="ORF">M9458_047285</name>
</gene>
<evidence type="ECO:0000256" key="7">
    <source>
        <dbReference type="ARBA" id="ARBA00023157"/>
    </source>
</evidence>
<dbReference type="Pfam" id="PF23144">
    <property type="entry name" value="Fn3_PTPRU"/>
    <property type="match status" value="1"/>
</dbReference>
<evidence type="ECO:0000259" key="9">
    <source>
        <dbReference type="Pfam" id="PF23144"/>
    </source>
</evidence>
<keyword evidence="8" id="KW-0325">Glycoprotein</keyword>
<organism evidence="10 11">
    <name type="scientific">Cirrhinus mrigala</name>
    <name type="common">Mrigala</name>
    <dbReference type="NCBI Taxonomy" id="683832"/>
    <lineage>
        <taxon>Eukaryota</taxon>
        <taxon>Metazoa</taxon>
        <taxon>Chordata</taxon>
        <taxon>Craniata</taxon>
        <taxon>Vertebrata</taxon>
        <taxon>Euteleostomi</taxon>
        <taxon>Actinopterygii</taxon>
        <taxon>Neopterygii</taxon>
        <taxon>Teleostei</taxon>
        <taxon>Ostariophysi</taxon>
        <taxon>Cypriniformes</taxon>
        <taxon>Cyprinidae</taxon>
        <taxon>Labeoninae</taxon>
        <taxon>Labeonini</taxon>
        <taxon>Cirrhinus</taxon>
    </lineage>
</organism>
<evidence type="ECO:0000256" key="5">
    <source>
        <dbReference type="ARBA" id="ARBA00022989"/>
    </source>
</evidence>
<keyword evidence="4" id="KW-0677">Repeat</keyword>
<dbReference type="Proteomes" id="UP001529510">
    <property type="component" value="Unassembled WGS sequence"/>
</dbReference>
<dbReference type="InterPro" id="IPR057598">
    <property type="entry name" value="Fn3_PTPRU"/>
</dbReference>
<dbReference type="InterPro" id="IPR051622">
    <property type="entry name" value="R-tyr_protein_phosphatases"/>
</dbReference>
<reference evidence="10 11" key="1">
    <citation type="submission" date="2024-05" db="EMBL/GenBank/DDBJ databases">
        <title>Genome sequencing and assembly of Indian major carp, Cirrhinus mrigala (Hamilton, 1822).</title>
        <authorList>
            <person name="Mohindra V."/>
            <person name="Chowdhury L.M."/>
            <person name="Lal K."/>
            <person name="Jena J.K."/>
        </authorList>
    </citation>
    <scope>NUCLEOTIDE SEQUENCE [LARGE SCALE GENOMIC DNA]</scope>
    <source>
        <strain evidence="10">CM1030</strain>
        <tissue evidence="10">Blood</tissue>
    </source>
</reference>
<keyword evidence="7" id="KW-1015">Disulfide bond</keyword>
<evidence type="ECO:0000256" key="2">
    <source>
        <dbReference type="ARBA" id="ARBA00022692"/>
    </source>
</evidence>
<keyword evidence="6" id="KW-0472">Membrane</keyword>
<feature type="domain" description="Receptor-type tyrosine-protein phosphatase U-like Fn3" evidence="9">
    <location>
        <begin position="1"/>
        <end position="91"/>
    </location>
</feature>
<evidence type="ECO:0000256" key="8">
    <source>
        <dbReference type="ARBA" id="ARBA00023180"/>
    </source>
</evidence>
<dbReference type="AlphaFoldDB" id="A0ABD0N3L2"/>
<evidence type="ECO:0000256" key="4">
    <source>
        <dbReference type="ARBA" id="ARBA00022737"/>
    </source>
</evidence>
<evidence type="ECO:0000313" key="10">
    <source>
        <dbReference type="EMBL" id="KAL0156039.1"/>
    </source>
</evidence>
<accession>A0ABD0N3L2</accession>
<feature type="non-terminal residue" evidence="10">
    <location>
        <position position="1"/>
    </location>
</feature>
<evidence type="ECO:0000313" key="11">
    <source>
        <dbReference type="Proteomes" id="UP001529510"/>
    </source>
</evidence>
<evidence type="ECO:0000256" key="6">
    <source>
        <dbReference type="ARBA" id="ARBA00023136"/>
    </source>
</evidence>
<dbReference type="GO" id="GO:0016020">
    <property type="term" value="C:membrane"/>
    <property type="evidence" value="ECO:0007669"/>
    <property type="project" value="UniProtKB-SubCell"/>
</dbReference>
<comment type="caution">
    <text evidence="10">The sequence shown here is derived from an EMBL/GenBank/DDBJ whole genome shotgun (WGS) entry which is preliminary data.</text>
</comment>
<keyword evidence="11" id="KW-1185">Reference proteome</keyword>
<name>A0ABD0N3L2_CIRMR</name>
<dbReference type="EMBL" id="JAMKFB020000024">
    <property type="protein sequence ID" value="KAL0156039.1"/>
    <property type="molecule type" value="Genomic_DNA"/>
</dbReference>
<feature type="non-terminal residue" evidence="10">
    <location>
        <position position="91"/>
    </location>
</feature>
<proteinExistence type="predicted"/>
<keyword evidence="5" id="KW-1133">Transmembrane helix</keyword>